<name>A0A250XGW7_9CHLO</name>
<feature type="domain" description="Prolyl 4-hydroxylase alpha subunit Fe(2+) 2OG dioxygenase" evidence="1">
    <location>
        <begin position="196"/>
        <end position="303"/>
    </location>
</feature>
<dbReference type="InterPro" id="IPR044862">
    <property type="entry name" value="Pro_4_hyd_alph_FE2OG_OXY"/>
</dbReference>
<dbReference type="EMBL" id="BEGY01000076">
    <property type="protein sequence ID" value="GAX82162.1"/>
    <property type="molecule type" value="Genomic_DNA"/>
</dbReference>
<accession>A0A250XGW7</accession>
<evidence type="ECO:0000259" key="1">
    <source>
        <dbReference type="Pfam" id="PF13640"/>
    </source>
</evidence>
<gene>
    <name evidence="2" type="ORF">CEUSTIGMA_g9590.t1</name>
</gene>
<sequence>MFIVAERYWGNRVDASTQQIVSMSQRMIEKCCLQTYAASHFGRGRVSAHSKSLGFAPWCPSSQYSSWVKISAKTFSKLITTSVMRKHDVSVLIEDEDEEEPPLEQLSLAQHVITVEKFLPEAQILRDVFDKRFDNPRDISPERFMWDYWHVPDQYTLIRTQAQVYFSSALYDRLEDALISYGESVLGCRGITPIWMSYYVDGCVQELHCDNPHGPFAFVLSLTDWDARKFRGGETMILHPGVLDYWGSLYSSQQGLEQQQLVQLVEPKFNRLTVFDPRFPHGVKAVSGTRDPREARLVLHGWFTEPTPFFRGGLSADEAASALDDAMGDIMEILQDLPPATGILTIRLEVNGTTGEITKLEWLADTLIATPGPHGVPSDQVRAGMQQVISETLLGSADSPSNIRFPPSKDGTNTEITLPIVFE</sequence>
<dbReference type="Pfam" id="PF13640">
    <property type="entry name" value="2OG-FeII_Oxy_3"/>
    <property type="match status" value="1"/>
</dbReference>
<dbReference type="Gene3D" id="2.60.120.620">
    <property type="entry name" value="q2cbj1_9rhob like domain"/>
    <property type="match status" value="1"/>
</dbReference>
<evidence type="ECO:0000313" key="3">
    <source>
        <dbReference type="Proteomes" id="UP000232323"/>
    </source>
</evidence>
<reference evidence="2 3" key="1">
    <citation type="submission" date="2017-08" db="EMBL/GenBank/DDBJ databases">
        <title>Acidophilic green algal genome provides insights into adaptation to an acidic environment.</title>
        <authorList>
            <person name="Hirooka S."/>
            <person name="Hirose Y."/>
            <person name="Kanesaki Y."/>
            <person name="Higuchi S."/>
            <person name="Fujiwara T."/>
            <person name="Onuma R."/>
            <person name="Era A."/>
            <person name="Ohbayashi R."/>
            <person name="Uzuka A."/>
            <person name="Nozaki H."/>
            <person name="Yoshikawa H."/>
            <person name="Miyagishima S.Y."/>
        </authorList>
    </citation>
    <scope>NUCLEOTIDE SEQUENCE [LARGE SCALE GENOMIC DNA]</scope>
    <source>
        <strain evidence="2 3">NIES-2499</strain>
    </source>
</reference>
<protein>
    <recommendedName>
        <fullName evidence="1">Prolyl 4-hydroxylase alpha subunit Fe(2+) 2OG dioxygenase domain-containing protein</fullName>
    </recommendedName>
</protein>
<comment type="caution">
    <text evidence="2">The sequence shown here is derived from an EMBL/GenBank/DDBJ whole genome shotgun (WGS) entry which is preliminary data.</text>
</comment>
<keyword evidence="3" id="KW-1185">Reference proteome</keyword>
<dbReference type="AlphaFoldDB" id="A0A250XGW7"/>
<dbReference type="Proteomes" id="UP000232323">
    <property type="component" value="Unassembled WGS sequence"/>
</dbReference>
<organism evidence="2 3">
    <name type="scientific">Chlamydomonas eustigma</name>
    <dbReference type="NCBI Taxonomy" id="1157962"/>
    <lineage>
        <taxon>Eukaryota</taxon>
        <taxon>Viridiplantae</taxon>
        <taxon>Chlorophyta</taxon>
        <taxon>core chlorophytes</taxon>
        <taxon>Chlorophyceae</taxon>
        <taxon>CS clade</taxon>
        <taxon>Chlamydomonadales</taxon>
        <taxon>Chlamydomonadaceae</taxon>
        <taxon>Chlamydomonas</taxon>
    </lineage>
</organism>
<proteinExistence type="predicted"/>
<dbReference type="OrthoDB" id="504976at2759"/>
<evidence type="ECO:0000313" key="2">
    <source>
        <dbReference type="EMBL" id="GAX82162.1"/>
    </source>
</evidence>